<protein>
    <submittedName>
        <fullName evidence="2">Uncharacterized protein</fullName>
    </submittedName>
</protein>
<dbReference type="EMBL" id="JANPWB010000010">
    <property type="protein sequence ID" value="KAJ1136564.1"/>
    <property type="molecule type" value="Genomic_DNA"/>
</dbReference>
<reference evidence="2" key="1">
    <citation type="journal article" date="2022" name="bioRxiv">
        <title>Sequencing and chromosome-scale assembly of the giantPleurodeles waltlgenome.</title>
        <authorList>
            <person name="Brown T."/>
            <person name="Elewa A."/>
            <person name="Iarovenko S."/>
            <person name="Subramanian E."/>
            <person name="Araus A.J."/>
            <person name="Petzold A."/>
            <person name="Susuki M."/>
            <person name="Suzuki K.-i.T."/>
            <person name="Hayashi T."/>
            <person name="Toyoda A."/>
            <person name="Oliveira C."/>
            <person name="Osipova E."/>
            <person name="Leigh N.D."/>
            <person name="Simon A."/>
            <person name="Yun M.H."/>
        </authorList>
    </citation>
    <scope>NUCLEOTIDE SEQUENCE</scope>
    <source>
        <strain evidence="2">20211129_DDA</strain>
        <tissue evidence="2">Liver</tissue>
    </source>
</reference>
<keyword evidence="3" id="KW-1185">Reference proteome</keyword>
<feature type="region of interest" description="Disordered" evidence="1">
    <location>
        <begin position="116"/>
        <end position="135"/>
    </location>
</feature>
<evidence type="ECO:0000256" key="1">
    <source>
        <dbReference type="SAM" id="MobiDB-lite"/>
    </source>
</evidence>
<evidence type="ECO:0000313" key="3">
    <source>
        <dbReference type="Proteomes" id="UP001066276"/>
    </source>
</evidence>
<sequence>MNGTSELNGVKQNGADLWLKATYLSSSSIYSSRFCILRFGAEEEITERNDKGKNYTHVRSGKITHFNGHRRPCCDSRSFLKSDKGGGAPSSCPPLLRGLRPSAPPAGRALVVDTSARRREEAQGRVSAEGGGEEELTLDHSNHVFDVFIKKKMAVKDEKQKCNLYDH</sequence>
<accession>A0AAV7QBG9</accession>
<organism evidence="2 3">
    <name type="scientific">Pleurodeles waltl</name>
    <name type="common">Iberian ribbed newt</name>
    <dbReference type="NCBI Taxonomy" id="8319"/>
    <lineage>
        <taxon>Eukaryota</taxon>
        <taxon>Metazoa</taxon>
        <taxon>Chordata</taxon>
        <taxon>Craniata</taxon>
        <taxon>Vertebrata</taxon>
        <taxon>Euteleostomi</taxon>
        <taxon>Amphibia</taxon>
        <taxon>Batrachia</taxon>
        <taxon>Caudata</taxon>
        <taxon>Salamandroidea</taxon>
        <taxon>Salamandridae</taxon>
        <taxon>Pleurodelinae</taxon>
        <taxon>Pleurodeles</taxon>
    </lineage>
</organism>
<dbReference type="Proteomes" id="UP001066276">
    <property type="component" value="Chromosome 6"/>
</dbReference>
<name>A0AAV7QBG9_PLEWA</name>
<gene>
    <name evidence="2" type="ORF">NDU88_002979</name>
</gene>
<evidence type="ECO:0000313" key="2">
    <source>
        <dbReference type="EMBL" id="KAJ1136564.1"/>
    </source>
</evidence>
<proteinExistence type="predicted"/>
<dbReference type="AlphaFoldDB" id="A0AAV7QBG9"/>
<comment type="caution">
    <text evidence="2">The sequence shown here is derived from an EMBL/GenBank/DDBJ whole genome shotgun (WGS) entry which is preliminary data.</text>
</comment>